<keyword evidence="1" id="KW-0472">Membrane</keyword>
<comment type="caution">
    <text evidence="2">The sequence shown here is derived from an EMBL/GenBank/DDBJ whole genome shotgun (WGS) entry which is preliminary data.</text>
</comment>
<evidence type="ECO:0000313" key="2">
    <source>
        <dbReference type="EMBL" id="GCC52417.1"/>
    </source>
</evidence>
<evidence type="ECO:0000256" key="1">
    <source>
        <dbReference type="SAM" id="Phobius"/>
    </source>
</evidence>
<keyword evidence="3" id="KW-1185">Reference proteome</keyword>
<accession>A0A401UC10</accession>
<protein>
    <submittedName>
        <fullName evidence="2">Uncharacterized protein</fullName>
    </submittedName>
</protein>
<keyword evidence="1" id="KW-0812">Transmembrane</keyword>
<reference evidence="2 3" key="1">
    <citation type="submission" date="2018-11" db="EMBL/GenBank/DDBJ databases">
        <title>Chryseotalea sanarue gen. nov., sp., nov., a member of the family Cytophagaceae, isolated from a brackish lake in Hamamatsu Japan.</title>
        <authorList>
            <person name="Maejima Y."/>
            <person name="Iino T."/>
            <person name="Muraguchi Y."/>
            <person name="Fukuda K."/>
            <person name="Ohkuma M."/>
            <person name="Moriuchi R."/>
            <person name="Dohra H."/>
            <person name="Kimbara K."/>
            <person name="Shintani M."/>
        </authorList>
    </citation>
    <scope>NUCLEOTIDE SEQUENCE [LARGE SCALE GENOMIC DNA]</scope>
    <source>
        <strain evidence="2 3">Ys</strain>
    </source>
</reference>
<dbReference type="RefSeq" id="WP_127123076.1">
    <property type="nucleotide sequence ID" value="NZ_BHXQ01000005.1"/>
</dbReference>
<dbReference type="EMBL" id="BHXQ01000005">
    <property type="protein sequence ID" value="GCC52417.1"/>
    <property type="molecule type" value="Genomic_DNA"/>
</dbReference>
<keyword evidence="1" id="KW-1133">Transmembrane helix</keyword>
<organism evidence="2 3">
    <name type="scientific">Chryseotalea sanaruensis</name>
    <dbReference type="NCBI Taxonomy" id="2482724"/>
    <lineage>
        <taxon>Bacteria</taxon>
        <taxon>Pseudomonadati</taxon>
        <taxon>Bacteroidota</taxon>
        <taxon>Cytophagia</taxon>
        <taxon>Cytophagales</taxon>
        <taxon>Chryseotaleaceae</taxon>
        <taxon>Chryseotalea</taxon>
    </lineage>
</organism>
<evidence type="ECO:0000313" key="3">
    <source>
        <dbReference type="Proteomes" id="UP000288227"/>
    </source>
</evidence>
<sequence>MELLESDDPKSQLLRKAQQQKDALHGEVKLLSDKTEKVVKTALVVGGALAATYLIYKLLSNDGGAKKKKKVKLVRASTREEEDDQEQVVVRESPFSAIINKLGIVLATQASAFLLSLAKEKIGEYLEKREEEKAKDADNL</sequence>
<feature type="transmembrane region" description="Helical" evidence="1">
    <location>
        <begin position="38"/>
        <end position="59"/>
    </location>
</feature>
<gene>
    <name evidence="2" type="ORF">SanaruYs_26540</name>
</gene>
<dbReference type="OrthoDB" id="981445at2"/>
<proteinExistence type="predicted"/>
<dbReference type="Proteomes" id="UP000288227">
    <property type="component" value="Unassembled WGS sequence"/>
</dbReference>
<dbReference type="AlphaFoldDB" id="A0A401UC10"/>
<name>A0A401UC10_9BACT</name>